<dbReference type="Proteomes" id="UP000549250">
    <property type="component" value="Unassembled WGS sequence"/>
</dbReference>
<evidence type="ECO:0000313" key="7">
    <source>
        <dbReference type="EMBL" id="MBB3103612.1"/>
    </source>
</evidence>
<proteinExistence type="inferred from homology"/>
<feature type="chain" id="PRO_5032661684" evidence="6">
    <location>
        <begin position="22"/>
        <end position="146"/>
    </location>
</feature>
<dbReference type="RefSeq" id="WP_183166542.1">
    <property type="nucleotide sequence ID" value="NZ_JACHXI010000008.1"/>
</dbReference>
<accession>A0A839T2H3</accession>
<name>A0A839T2H3_AZOMA</name>
<feature type="region of interest" description="Disordered" evidence="5">
    <location>
        <begin position="22"/>
        <end position="46"/>
    </location>
</feature>
<comment type="similarity">
    <text evidence="2">Belongs to the CpxP/Spy family.</text>
</comment>
<organism evidence="7 8">
    <name type="scientific">Azomonas macrocytogenes</name>
    <name type="common">Azotobacter macrocytogenes</name>
    <dbReference type="NCBI Taxonomy" id="69962"/>
    <lineage>
        <taxon>Bacteria</taxon>
        <taxon>Pseudomonadati</taxon>
        <taxon>Pseudomonadota</taxon>
        <taxon>Gammaproteobacteria</taxon>
        <taxon>Pseudomonadales</taxon>
        <taxon>Pseudomonadaceae</taxon>
        <taxon>Azomonas</taxon>
    </lineage>
</organism>
<protein>
    <submittedName>
        <fullName evidence="7">Spy/CpxP family protein refolding chaperone</fullName>
    </submittedName>
</protein>
<evidence type="ECO:0000256" key="5">
    <source>
        <dbReference type="SAM" id="MobiDB-lite"/>
    </source>
</evidence>
<dbReference type="InterPro" id="IPR012899">
    <property type="entry name" value="LTXXQ"/>
</dbReference>
<keyword evidence="8" id="KW-1185">Reference proteome</keyword>
<evidence type="ECO:0000256" key="6">
    <source>
        <dbReference type="SAM" id="SignalP"/>
    </source>
</evidence>
<keyword evidence="4" id="KW-0574">Periplasm</keyword>
<dbReference type="Gene3D" id="1.20.120.1490">
    <property type="match status" value="1"/>
</dbReference>
<evidence type="ECO:0000256" key="4">
    <source>
        <dbReference type="ARBA" id="ARBA00022764"/>
    </source>
</evidence>
<evidence type="ECO:0000256" key="3">
    <source>
        <dbReference type="ARBA" id="ARBA00022729"/>
    </source>
</evidence>
<dbReference type="PANTHER" id="PTHR38102:SF1">
    <property type="entry name" value="PERIPLASMIC CHAPERONE SPY"/>
    <property type="match status" value="1"/>
</dbReference>
<reference evidence="7 8" key="1">
    <citation type="submission" date="2020-08" db="EMBL/GenBank/DDBJ databases">
        <title>Genomic Encyclopedia of Type Strains, Phase III (KMG-III): the genomes of soil and plant-associated and newly described type strains.</title>
        <authorList>
            <person name="Whitman W."/>
        </authorList>
    </citation>
    <scope>NUCLEOTIDE SEQUENCE [LARGE SCALE GENOMIC DNA]</scope>
    <source>
        <strain evidence="7 8">CECT 4462</strain>
    </source>
</reference>
<keyword evidence="3 6" id="KW-0732">Signal</keyword>
<evidence type="ECO:0000313" key="8">
    <source>
        <dbReference type="Proteomes" id="UP000549250"/>
    </source>
</evidence>
<feature type="compositionally biased region" description="Basic and acidic residues" evidence="5">
    <location>
        <begin position="114"/>
        <end position="123"/>
    </location>
</feature>
<comment type="caution">
    <text evidence="7">The sequence shown here is derived from an EMBL/GenBank/DDBJ whole genome shotgun (WGS) entry which is preliminary data.</text>
</comment>
<feature type="region of interest" description="Disordered" evidence="5">
    <location>
        <begin position="89"/>
        <end position="123"/>
    </location>
</feature>
<comment type="subcellular location">
    <subcellularLocation>
        <location evidence="1">Periplasm</location>
    </subcellularLocation>
</comment>
<dbReference type="InterPro" id="IPR052211">
    <property type="entry name" value="Cpx_auxiliary_protein"/>
</dbReference>
<dbReference type="GO" id="GO:0051082">
    <property type="term" value="F:unfolded protein binding"/>
    <property type="evidence" value="ECO:0007669"/>
    <property type="project" value="TreeGrafter"/>
</dbReference>
<dbReference type="PANTHER" id="PTHR38102">
    <property type="entry name" value="PERIPLASMIC CHAPERONE SPY"/>
    <property type="match status" value="1"/>
</dbReference>
<feature type="compositionally biased region" description="Basic and acidic residues" evidence="5">
    <location>
        <begin position="89"/>
        <end position="103"/>
    </location>
</feature>
<evidence type="ECO:0000256" key="1">
    <source>
        <dbReference type="ARBA" id="ARBA00004418"/>
    </source>
</evidence>
<gene>
    <name evidence="7" type="ORF">FHR87_002008</name>
</gene>
<sequence>MNRKTLAALILATALPAMVMAGGHGGPDSHSGPESHAGRPGHGGIPILEDLDLSKEQSRDIRKLVGEEMKSRHEITKRYLDKLPEAEKAAMKKEMDESRDKTRASIRNLLTPEQQKEFDEKQKKIEAKRQEYAEFLKWKAERDQKH</sequence>
<dbReference type="GO" id="GO:0030288">
    <property type="term" value="C:outer membrane-bounded periplasmic space"/>
    <property type="evidence" value="ECO:0007669"/>
    <property type="project" value="TreeGrafter"/>
</dbReference>
<evidence type="ECO:0000256" key="2">
    <source>
        <dbReference type="ARBA" id="ARBA00008441"/>
    </source>
</evidence>
<feature type="signal peptide" evidence="6">
    <location>
        <begin position="1"/>
        <end position="21"/>
    </location>
</feature>
<dbReference type="EMBL" id="JACHXI010000008">
    <property type="protein sequence ID" value="MBB3103612.1"/>
    <property type="molecule type" value="Genomic_DNA"/>
</dbReference>
<dbReference type="Pfam" id="PF07813">
    <property type="entry name" value="LTXXQ"/>
    <property type="match status" value="1"/>
</dbReference>
<dbReference type="AlphaFoldDB" id="A0A839T2H3"/>